<evidence type="ECO:0000256" key="3">
    <source>
        <dbReference type="ARBA" id="ARBA00004906"/>
    </source>
</evidence>
<dbReference type="SMART" id="SM00119">
    <property type="entry name" value="HECTc"/>
    <property type="match status" value="1"/>
</dbReference>
<dbReference type="InterPro" id="IPR000569">
    <property type="entry name" value="HECT_dom"/>
</dbReference>
<feature type="region of interest" description="Disordered" evidence="12">
    <location>
        <begin position="2492"/>
        <end position="2521"/>
    </location>
</feature>
<evidence type="ECO:0000256" key="12">
    <source>
        <dbReference type="SAM" id="MobiDB-lite"/>
    </source>
</evidence>
<feature type="region of interest" description="Disordered" evidence="12">
    <location>
        <begin position="3003"/>
        <end position="3027"/>
    </location>
</feature>
<feature type="region of interest" description="Disordered" evidence="12">
    <location>
        <begin position="273"/>
        <end position="339"/>
    </location>
</feature>
<dbReference type="PROSITE" id="PS50237">
    <property type="entry name" value="HECT"/>
    <property type="match status" value="1"/>
</dbReference>
<evidence type="ECO:0000313" key="16">
    <source>
        <dbReference type="Proteomes" id="UP000053958"/>
    </source>
</evidence>
<dbReference type="FunFam" id="3.30.2160.10:FF:000001">
    <property type="entry name" value="E3 ubiquitin-protein ligase NEDD4-like"/>
    <property type="match status" value="1"/>
</dbReference>
<dbReference type="Pfam" id="PF06012">
    <property type="entry name" value="DUF908"/>
    <property type="match status" value="1"/>
</dbReference>
<feature type="compositionally biased region" description="Basic and acidic residues" evidence="12">
    <location>
        <begin position="1914"/>
        <end position="1933"/>
    </location>
</feature>
<dbReference type="Pfam" id="PF06025">
    <property type="entry name" value="DUF913"/>
    <property type="match status" value="1"/>
</dbReference>
<reference evidence="15 16" key="1">
    <citation type="submission" date="2015-04" db="EMBL/GenBank/DDBJ databases">
        <authorList>
            <person name="Heijne W.H."/>
            <person name="Fedorova N.D."/>
            <person name="Nierman W.C."/>
            <person name="Vollebregt A.W."/>
            <person name="Zhao Z."/>
            <person name="Wu L."/>
            <person name="Kumar M."/>
            <person name="Stam H."/>
            <person name="van den Berg M.A."/>
            <person name="Pel H.J."/>
        </authorList>
    </citation>
    <scope>NUCLEOTIDE SEQUENCE [LARGE SCALE GENOMIC DNA]</scope>
    <source>
        <strain evidence="15 16">CBS 393.64</strain>
    </source>
</reference>
<feature type="compositionally biased region" description="Basic and acidic residues" evidence="12">
    <location>
        <begin position="3007"/>
        <end position="3025"/>
    </location>
</feature>
<feature type="region of interest" description="Disordered" evidence="12">
    <location>
        <begin position="2927"/>
        <end position="2957"/>
    </location>
</feature>
<feature type="compositionally biased region" description="Basic and acidic residues" evidence="12">
    <location>
        <begin position="2751"/>
        <end position="2801"/>
    </location>
</feature>
<dbReference type="GO" id="GO:0005737">
    <property type="term" value="C:cytoplasm"/>
    <property type="evidence" value="ECO:0007669"/>
    <property type="project" value="TreeGrafter"/>
</dbReference>
<keyword evidence="9" id="KW-0539">Nucleus</keyword>
<gene>
    <name evidence="15" type="ORF">T310_5463</name>
</gene>
<evidence type="ECO:0000256" key="6">
    <source>
        <dbReference type="ARBA" id="ARBA00022679"/>
    </source>
</evidence>
<dbReference type="STRING" id="1408163.A0A0F4YQJ0"/>
<feature type="domain" description="HECT" evidence="14">
    <location>
        <begin position="3602"/>
        <end position="3941"/>
    </location>
</feature>
<evidence type="ECO:0000313" key="15">
    <source>
        <dbReference type="EMBL" id="KKA20519.1"/>
    </source>
</evidence>
<feature type="region of interest" description="Disordered" evidence="12">
    <location>
        <begin position="1549"/>
        <end position="1571"/>
    </location>
</feature>
<feature type="region of interest" description="Disordered" evidence="12">
    <location>
        <begin position="2751"/>
        <end position="2864"/>
    </location>
</feature>
<feature type="compositionally biased region" description="Basic and acidic residues" evidence="12">
    <location>
        <begin position="1941"/>
        <end position="1956"/>
    </location>
</feature>
<feature type="region of interest" description="Disordered" evidence="12">
    <location>
        <begin position="1510"/>
        <end position="1536"/>
    </location>
</feature>
<feature type="active site" description="Glycyl thioester intermediate" evidence="11">
    <location>
        <position position="3908"/>
    </location>
</feature>
<evidence type="ECO:0000256" key="5">
    <source>
        <dbReference type="ARBA" id="ARBA00022448"/>
    </source>
</evidence>
<feature type="compositionally biased region" description="Acidic residues" evidence="12">
    <location>
        <begin position="2371"/>
        <end position="2403"/>
    </location>
</feature>
<feature type="compositionally biased region" description="Acidic residues" evidence="12">
    <location>
        <begin position="2415"/>
        <end position="2437"/>
    </location>
</feature>
<feature type="region of interest" description="Disordered" evidence="12">
    <location>
        <begin position="3230"/>
        <end position="3304"/>
    </location>
</feature>
<feature type="compositionally biased region" description="Acidic residues" evidence="12">
    <location>
        <begin position="3275"/>
        <end position="3284"/>
    </location>
</feature>
<dbReference type="PANTHER" id="PTHR11254">
    <property type="entry name" value="HECT DOMAIN UBIQUITIN-PROTEIN LIGASE"/>
    <property type="match status" value="1"/>
</dbReference>
<feature type="compositionally biased region" description="Polar residues" evidence="12">
    <location>
        <begin position="729"/>
        <end position="747"/>
    </location>
</feature>
<dbReference type="GO" id="GO:0016874">
    <property type="term" value="F:ligase activity"/>
    <property type="evidence" value="ECO:0007669"/>
    <property type="project" value="UniProtKB-KW"/>
</dbReference>
<feature type="region of interest" description="Disordered" evidence="12">
    <location>
        <begin position="1978"/>
        <end position="2028"/>
    </location>
</feature>
<dbReference type="Proteomes" id="UP000053958">
    <property type="component" value="Unassembled WGS sequence"/>
</dbReference>
<dbReference type="Pfam" id="PF00632">
    <property type="entry name" value="HECT"/>
    <property type="match status" value="1"/>
</dbReference>
<feature type="compositionally biased region" description="Polar residues" evidence="12">
    <location>
        <begin position="1604"/>
        <end position="1619"/>
    </location>
</feature>
<feature type="compositionally biased region" description="Low complexity" evidence="12">
    <location>
        <begin position="2941"/>
        <end position="2950"/>
    </location>
</feature>
<dbReference type="GO" id="GO:0051028">
    <property type="term" value="P:mRNA transport"/>
    <property type="evidence" value="ECO:0007669"/>
    <property type="project" value="UniProtKB-KW"/>
</dbReference>
<dbReference type="PANTHER" id="PTHR11254:SF67">
    <property type="entry name" value="E3 UBIQUITIN-PROTEIN LIGASE HUWE1"/>
    <property type="match status" value="1"/>
</dbReference>
<comment type="pathway">
    <text evidence="3">Protein modification; protein ubiquitination.</text>
</comment>
<feature type="region of interest" description="Disordered" evidence="12">
    <location>
        <begin position="2578"/>
        <end position="2612"/>
    </location>
</feature>
<dbReference type="InterPro" id="IPR035983">
    <property type="entry name" value="Hect_E3_ubiquitin_ligase"/>
</dbReference>
<dbReference type="Gene3D" id="3.30.2160.10">
    <property type="entry name" value="Hect, E3 ligase catalytic domain"/>
    <property type="match status" value="1"/>
</dbReference>
<dbReference type="Gene3D" id="3.30.2410.10">
    <property type="entry name" value="Hect, E3 ligase catalytic domain"/>
    <property type="match status" value="1"/>
</dbReference>
<evidence type="ECO:0000256" key="9">
    <source>
        <dbReference type="ARBA" id="ARBA00023242"/>
    </source>
</evidence>
<dbReference type="SUPFAM" id="SSF56204">
    <property type="entry name" value="Hect, E3 ligase catalytic domain"/>
    <property type="match status" value="1"/>
</dbReference>
<feature type="region of interest" description="Disordered" evidence="12">
    <location>
        <begin position="1595"/>
        <end position="1631"/>
    </location>
</feature>
<dbReference type="Pfam" id="PF14377">
    <property type="entry name" value="UBM"/>
    <property type="match status" value="3"/>
</dbReference>
<keyword evidence="16" id="KW-1185">Reference proteome</keyword>
<keyword evidence="6" id="KW-0808">Transferase</keyword>
<feature type="compositionally biased region" description="Acidic residues" evidence="12">
    <location>
        <begin position="2814"/>
        <end position="2823"/>
    </location>
</feature>
<comment type="similarity">
    <text evidence="10">Belongs to the UPL family. TOM1/PTR1 subfamily.</text>
</comment>
<feature type="compositionally biased region" description="Acidic residues" evidence="12">
    <location>
        <begin position="2310"/>
        <end position="2353"/>
    </location>
</feature>
<dbReference type="FunFam" id="3.30.2410.10:FF:000004">
    <property type="entry name" value="E3 ubiquitin-protein ligase HUWE1, variant"/>
    <property type="match status" value="1"/>
</dbReference>
<feature type="region of interest" description="Disordered" evidence="12">
    <location>
        <begin position="220"/>
        <end position="241"/>
    </location>
</feature>
<evidence type="ECO:0000259" key="13">
    <source>
        <dbReference type="PROSITE" id="PS50030"/>
    </source>
</evidence>
<dbReference type="InterPro" id="IPR025527">
    <property type="entry name" value="HUWE1/Rev1_UBM"/>
</dbReference>
<feature type="region of interest" description="Disordered" evidence="12">
    <location>
        <begin position="2262"/>
        <end position="2439"/>
    </location>
</feature>
<protein>
    <recommendedName>
        <fullName evidence="4">HECT-type E3 ubiquitin transferase</fullName>
        <ecNumber evidence="4">2.3.2.26</ecNumber>
    </recommendedName>
</protein>
<dbReference type="GO" id="GO:0005634">
    <property type="term" value="C:nucleus"/>
    <property type="evidence" value="ECO:0007669"/>
    <property type="project" value="UniProtKB-SubCell"/>
</dbReference>
<dbReference type="FunFam" id="3.90.1750.10:FF:000003">
    <property type="entry name" value="E3 ubiquitin-protein ligase UPL1"/>
    <property type="match status" value="1"/>
</dbReference>
<dbReference type="PROSITE" id="PS50030">
    <property type="entry name" value="UBA"/>
    <property type="match status" value="1"/>
</dbReference>
<comment type="caution">
    <text evidence="15">The sequence shown here is derived from an EMBL/GenBank/DDBJ whole genome shotgun (WGS) entry which is preliminary data.</text>
</comment>
<feature type="region of interest" description="Disordered" evidence="12">
    <location>
        <begin position="1189"/>
        <end position="1220"/>
    </location>
</feature>
<feature type="compositionally biased region" description="Low complexity" evidence="12">
    <location>
        <begin position="2802"/>
        <end position="2813"/>
    </location>
</feature>
<dbReference type="GO" id="GO:0061630">
    <property type="term" value="F:ubiquitin protein ligase activity"/>
    <property type="evidence" value="ECO:0007669"/>
    <property type="project" value="UniProtKB-EC"/>
</dbReference>
<dbReference type="InterPro" id="IPR010309">
    <property type="entry name" value="E3_Ub_ligase_DUF908"/>
</dbReference>
<evidence type="ECO:0000256" key="10">
    <source>
        <dbReference type="ARBA" id="ARBA00034494"/>
    </source>
</evidence>
<dbReference type="CDD" id="cd00078">
    <property type="entry name" value="HECTc"/>
    <property type="match status" value="1"/>
</dbReference>
<dbReference type="RefSeq" id="XP_013327131.1">
    <property type="nucleotide sequence ID" value="XM_013471677.1"/>
</dbReference>
<dbReference type="GeneID" id="25317807"/>
<dbReference type="EMBL" id="LASV01000253">
    <property type="protein sequence ID" value="KKA20519.1"/>
    <property type="molecule type" value="Genomic_DNA"/>
</dbReference>
<evidence type="ECO:0000259" key="14">
    <source>
        <dbReference type="PROSITE" id="PS50237"/>
    </source>
</evidence>
<feature type="domain" description="UBA" evidence="13">
    <location>
        <begin position="1457"/>
        <end position="1497"/>
    </location>
</feature>
<keyword evidence="7 11" id="KW-0833">Ubl conjugation pathway</keyword>
<feature type="region of interest" description="Disordered" evidence="12">
    <location>
        <begin position="721"/>
        <end position="754"/>
    </location>
</feature>
<feature type="region of interest" description="Disordered" evidence="12">
    <location>
        <begin position="1908"/>
        <end position="1956"/>
    </location>
</feature>
<proteinExistence type="inferred from homology"/>
<sequence length="3941" mass="440376">MKLQFCRALELIPLFQLQSPYLSDFIARSTQIAIPELPSHLATLPRSWPFPRGDLYHWIGVLNRFDEILAAVIDRYGLNSGPQTKPFGRSFLADSYANEASGPTREDIDAKLDALGYGPEGDRELLEAILSFSQLLQEKCGNRSLYSSSERLNDLLNTTSNSLLLITLRLALSLAQRYHARQRNASPNHIQQSLLAAHYNIDLERVQKLASPFPRPTVITKPPVAPSSPAVLTKGKEKAVPTKHDANDMISLLRESDGWEEWGNVRAVYYPSGSSDQGRTAPEGAATEQSQQAPATPTPLRRSATLPTPRFSRGSSTEESPGVYGSTPLGKPEETGRGSKVVEIPSIKVSSSKVEDLLESKLTEVPNESKYDFLHRVRMARALVSSPSREQLLAIRILAITNLAYVYPEAVFQQKILQHDTDQPKRLQLVYQLAELVHLGASGDLAASRTTQTLALNALDALSKHKSRSIDVCAALNVNVNHGILMFLTRKAITELGGEDVDGDDSGQDEWRDALFALLRTIPSAGSRTPETLVAAGLIPMFVDILNLRTEKARRVYPRVLELLDTFVHSVRDALGTLASARGFDAISDLIGFETKSAFENVSRGAGIPPEFRTPSVDYEVSYFQQQSLRWLFRFVNHIMQHSGGGFDRLLRNLIDSPPLLTALRLVFENARVFGAHVWSGAVNILSSFIHNEPTSYAVIAEAGLSKSLLEAIVLRDLSVPEHPEPSATGDQALSSSRPVSTTSGEWSQEETRTPEYHLIRPDAKPLARGILPATEAMSCIPQAFGAICLNSTGLELFQASGALESYFEIFESPEHVKCMKDDANLVRSLGTTFDELVRHHPALKQSVMTAVMVMVARVGLLCKRKAWEHGAGAKLWTQDKEGKQSVVGGTSSLLGELGVPFEKSIESSGQFTTPEFNDATLPNGGKMIVGDVNRLGLPENGPMEAKDQDSHGLTVANYLYPVLRFLGAFFENQANCTYFIESGGVELVLDFATLPSLPFDFRNSEANHELTQLVHMMAETKPHLVLPSLVKRAQSAIDSIADFWMESKPNGFFTSLTRPESEASAADGDGGDNVEVAKSRGTYFAKHLVAVHILTDILREVYTPPMYQTRPSQQTSAFTQVNLADRYSSLVTALGHLHAACVWEEILLQKNIPERWIEAMKVRGYDTGNEQANDAAGVLNTDEASNAAANEDANAARSPEGTQAQGGDASGLPKPSTARVSEDGAAFKNAQTLRYLLSSLPSSITGFFHLLGHGIIGKRRIDSYQRQNAFMVADSIASVVLRQLQLGAPNRSPNMKDRLSYLINGLKVMKGLCDIFLREIKALVPQVGQLNDPEQSARLASAYGGVKIILTFFAEITSARYIMQSNQTQALAGTERERDRPDYFHPAQFLVDLRMEVLPMVRELWSSDFVDHASSSIVKCLVDILRSILEGENETGAARQSDPPQFLADPSKKVFTINRERMATLREKGFDKDLVREALYRCNNVLAAAEEYCKAQNWLRPPARLPPPAYDISGTAPGDSSEDTPVGDAPPFAGGLLDHSSLAMLLAQASGRSAEDGSDSQQGQNREDDSGNRAEFLARALNHILNDQENLMSDTVEEHSSENRGNPSTDPASQSSEQQPRRREVTTIEDLDAERDNIRSNLIERCLDVLNVHHDVTFDLADLIAAATRKHRDPDGFRKEAGETLVQSLVSLQTEGDLRPSGKKIAAYANLLALILQDKDIYSATLLSDDAQPPQIRWNPPSFDEPDVNEEPAQLEEPLISYGEKTQLFESLLEILPRIGKDDSLALSVCRILVILTRNRTIAVRMGEKRNLQRLFVMVKQLSSSTNEKLQSSFMLILRHIVEDEETIRQIMRSEIVANFESRSSRQTDTTGYVRQMYHLVLRSPELFVEVTNEKLKLQRYDSHQRPQVLTLKTDKADTSKDGDAHKDKAEEPGETTAPTEHKEKGKAVELKPPVVEHPDGVIHYLLSELLSYKDVDDKEPAPESAEPSGADRSESQTDVEMSNGEPSPSSSSADLTAARSSKKPEKATFKADEHPIYIYRCFLLQCLTELLSSYNRTKVEFINFSRKADPMATTPSKPRSGVLNYLLNVLIPVGTLEHDESVAFKKRSNTSAWAMRVIVALCTRTGEFGGNNRRRNTEDEEEEPELLFVRRFVLEHALKSYRDAMASNEPLDVKYSRLMCLADLFDKMLSGYTYASGDNTFPSSTKQLAKTMFEKHFISALTASIADIDLNFPASKRVIKYILRPLNKLTQTAVILSETSSISAPGETEEDEISSATSVSDMDDDREETPDLFRHSTLGMLEPSHEEETSEEESEEDDELYDDEYGEEMDYEEDMPEDDGEVVSDEDEDIEGPGPIEGLPGDTGMDIEVLIDEDEDDDEDDDEEDEDDDEDDDIDADDEVMAGEITGDHDNDSLAEGDDDEWESEEMSEDNEEAEMLNQFENELEDIRQADQHGDSQRFDDLFRVLHEAAGGVEDFRGNDVQDDMVDDEINEDEDEEEEGDELEEELDDLDEDQGSYEDYDDEDIEHWGWEGEEPPVPRHHHHHHHHRYRGMQPTWTTFPEGMSNRHGIIPIPPYRSHRGQITSRNTDDGTNPLLIRSDRGPEVPGQARGAGTEAFTDWVHSVDPASTGRLVSMDSPVSFMNAIMQAIGGQGGPGFGVITRPDGIHVHVDRRAIPDNRIQDIFGLGRQQTAPTRSRDDPSQAVSFALATTTTRWQEEARILFSSNYIEKTQRVVNSLLRVLVPPAIEEEKRRQKELEEERKRREEERAEKERQERLAKEEEEREKKRKEEEEAARRQQELESQAEQQASAAEADEAGEPMDDVQATEGGAEVAAPTTEGPEAGPSEPPRRVHTTIRGRQIDITGMEIDPEYLEALPEDLREEVIMQQLAEQRSQAVASGEEPTEINQEFLEALPPEIREELLQQEAAARRRRERENARRQAAASGAPAHAEDMDPASFIATLDPSLRQAVLADQPEEILASLGPEFLSEARALTGRRLAQFGDAGRADQRQRDEEAEHQETKKPQRRQIVQILDKAGVATLLRLMFMPLQGNARHQLNDILHNVCQNRQNRVEVVSLLLSILQDGSADVTAIERSFAHLSLRAKTPAAQKTPQSAKRTLSFQATPSANNEVTPLMVVQQCLGTLSFLTQYNPHISWFFLTEHDSASALKLKAFRKGKARENRENKFALNALLSLLDRKLIMESPTCMEQLSSLLSAITQPLTLLLRREKEKQEEGKGKKPERPGAEEPAEEVVESTEAGQDTTMTEAAPLQEDASESVEPAEAEVPKPSVEEDKPKRRTMEPPVVPEHNLQLVVRILAARECNGKTFRDTLSTINNLSAIPGAKDIIGRELINQAQDLSEAILTDLDELLPHIHQARTGTDLQGLALSKFSPASSDQAKLLRVLTALDYLFDPSRLEKIKGAEPASAPKEDVLKTLYESSTFGPLWGKLSECLTVIRQKENMLNVATTLLPLIEALMVVCKNTTLKDAPLSRRGREYSVSSPPPDTEGVINMENLFFKFTEDHRKILNELVRQNPRLMSGTFSLLVKNPKVLEFDNKRNYFTRRLHTRGAEARHPHPPLQLSVRRDQVFLDSFKSLYFKTAEEVKYGKLNVRFHGEEGVDAGGVTREWFQVLARGMFNPNYALFIPVASDRTTFHPNRLSGVNSEHLMFFKFIGRIIGKALYEGRVLDCHFSRAVYKRILGKPVSLKDMETLDLDYYKSLVWMLENDITDIITETFSVETDDFGEKQIIDLIPNGRNIPVTQENKEEYVQRVVEYRLVGSVKEQLDNFLKDRKGFHDIIPPDLISIFNEQELELLISGLPEIDVDDWKNNTEYHNYSPSSPQIQWFWRAVRSFDKEERAKLLQFVTGTSKVPLNGFAELEGMNGFSKFNIHRDYGNKDRLPSSHTCFNQLDLPEYESYEELRSRLYTAMTAGSEYFGFA</sequence>
<evidence type="ECO:0000256" key="11">
    <source>
        <dbReference type="PROSITE-ProRule" id="PRU00104"/>
    </source>
</evidence>
<dbReference type="InterPro" id="IPR010314">
    <property type="entry name" value="E3_Ub_ligase_DUF913"/>
</dbReference>
<dbReference type="GO" id="GO:0006511">
    <property type="term" value="P:ubiquitin-dependent protein catabolic process"/>
    <property type="evidence" value="ECO:0007669"/>
    <property type="project" value="TreeGrafter"/>
</dbReference>
<dbReference type="OrthoDB" id="8068875at2759"/>
<dbReference type="InterPro" id="IPR015940">
    <property type="entry name" value="UBA"/>
</dbReference>
<evidence type="ECO:0000256" key="2">
    <source>
        <dbReference type="ARBA" id="ARBA00004123"/>
    </source>
</evidence>
<accession>A0A0F4YQJ0</accession>
<comment type="subcellular location">
    <subcellularLocation>
        <location evidence="2">Nucleus</location>
    </subcellularLocation>
</comment>
<evidence type="ECO:0000256" key="1">
    <source>
        <dbReference type="ARBA" id="ARBA00000885"/>
    </source>
</evidence>
<comment type="catalytic activity">
    <reaction evidence="1">
        <text>S-ubiquitinyl-[E2 ubiquitin-conjugating enzyme]-L-cysteine + [acceptor protein]-L-lysine = [E2 ubiquitin-conjugating enzyme]-L-cysteine + N(6)-ubiquitinyl-[acceptor protein]-L-lysine.</text>
        <dbReference type="EC" id="2.3.2.26"/>
    </reaction>
</comment>
<evidence type="ECO:0000256" key="8">
    <source>
        <dbReference type="ARBA" id="ARBA00022816"/>
    </source>
</evidence>
<feature type="compositionally biased region" description="Low complexity" evidence="12">
    <location>
        <begin position="2354"/>
        <end position="2364"/>
    </location>
</feature>
<evidence type="ECO:0000256" key="7">
    <source>
        <dbReference type="ARBA" id="ARBA00022786"/>
    </source>
</evidence>
<name>A0A0F4YQJ0_RASE3</name>
<dbReference type="EC" id="2.3.2.26" evidence="4"/>
<keyword evidence="5" id="KW-0813">Transport</keyword>
<feature type="compositionally biased region" description="Basic and acidic residues" evidence="12">
    <location>
        <begin position="3291"/>
        <end position="3302"/>
    </location>
</feature>
<feature type="compositionally biased region" description="Basic and acidic residues" evidence="12">
    <location>
        <begin position="3230"/>
        <end position="3247"/>
    </location>
</feature>
<organism evidence="15 16">
    <name type="scientific">Rasamsonia emersonii (strain ATCC 16479 / CBS 393.64 / IMI 116815)</name>
    <dbReference type="NCBI Taxonomy" id="1408163"/>
    <lineage>
        <taxon>Eukaryota</taxon>
        <taxon>Fungi</taxon>
        <taxon>Dikarya</taxon>
        <taxon>Ascomycota</taxon>
        <taxon>Pezizomycotina</taxon>
        <taxon>Eurotiomycetes</taxon>
        <taxon>Eurotiomycetidae</taxon>
        <taxon>Eurotiales</taxon>
        <taxon>Trichocomaceae</taxon>
        <taxon>Rasamsonia</taxon>
    </lineage>
</organism>
<dbReference type="Gene3D" id="3.90.1750.10">
    <property type="entry name" value="Hect, E3 ligase catalytic domains"/>
    <property type="match status" value="1"/>
</dbReference>
<keyword evidence="8" id="KW-0509">mRNA transport</keyword>
<dbReference type="GO" id="GO:0000209">
    <property type="term" value="P:protein polyubiquitination"/>
    <property type="evidence" value="ECO:0007669"/>
    <property type="project" value="TreeGrafter"/>
</dbReference>
<dbReference type="UniPathway" id="UPA00143"/>
<dbReference type="InterPro" id="IPR050409">
    <property type="entry name" value="E3_ubiq-protein_ligase"/>
</dbReference>
<keyword evidence="15" id="KW-0436">Ligase</keyword>
<evidence type="ECO:0000256" key="4">
    <source>
        <dbReference type="ARBA" id="ARBA00012485"/>
    </source>
</evidence>